<dbReference type="InterPro" id="IPR049326">
    <property type="entry name" value="Rhodopsin_dom_fungi"/>
</dbReference>
<feature type="transmembrane region" description="Helical" evidence="7">
    <location>
        <begin position="44"/>
        <end position="66"/>
    </location>
</feature>
<evidence type="ECO:0000313" key="9">
    <source>
        <dbReference type="EMBL" id="KXJ84675.1"/>
    </source>
</evidence>
<evidence type="ECO:0000256" key="4">
    <source>
        <dbReference type="ARBA" id="ARBA00023136"/>
    </source>
</evidence>
<organism evidence="9 10">
    <name type="scientific">Microdochium bolleyi</name>
    <dbReference type="NCBI Taxonomy" id="196109"/>
    <lineage>
        <taxon>Eukaryota</taxon>
        <taxon>Fungi</taxon>
        <taxon>Dikarya</taxon>
        <taxon>Ascomycota</taxon>
        <taxon>Pezizomycotina</taxon>
        <taxon>Sordariomycetes</taxon>
        <taxon>Xylariomycetidae</taxon>
        <taxon>Xylariales</taxon>
        <taxon>Microdochiaceae</taxon>
        <taxon>Microdochium</taxon>
    </lineage>
</organism>
<protein>
    <recommendedName>
        <fullName evidence="8">Rhodopsin domain-containing protein</fullName>
    </recommendedName>
</protein>
<proteinExistence type="inferred from homology"/>
<comment type="similarity">
    <text evidence="5">Belongs to the SAT4 family.</text>
</comment>
<evidence type="ECO:0000256" key="3">
    <source>
        <dbReference type="ARBA" id="ARBA00022989"/>
    </source>
</evidence>
<dbReference type="AlphaFoldDB" id="A0A136II70"/>
<feature type="compositionally biased region" description="Basic and acidic residues" evidence="6">
    <location>
        <begin position="391"/>
        <end position="400"/>
    </location>
</feature>
<dbReference type="InParanoid" id="A0A136II70"/>
<dbReference type="EMBL" id="KQ964359">
    <property type="protein sequence ID" value="KXJ84675.1"/>
    <property type="molecule type" value="Genomic_DNA"/>
</dbReference>
<evidence type="ECO:0000256" key="7">
    <source>
        <dbReference type="SAM" id="Phobius"/>
    </source>
</evidence>
<comment type="subcellular location">
    <subcellularLocation>
        <location evidence="1">Membrane</location>
        <topology evidence="1">Multi-pass membrane protein</topology>
    </subcellularLocation>
</comment>
<dbReference type="GO" id="GO:0016020">
    <property type="term" value="C:membrane"/>
    <property type="evidence" value="ECO:0007669"/>
    <property type="project" value="UniProtKB-SubCell"/>
</dbReference>
<feature type="transmembrane region" description="Helical" evidence="7">
    <location>
        <begin position="172"/>
        <end position="192"/>
    </location>
</feature>
<dbReference type="OrthoDB" id="3923077at2759"/>
<keyword evidence="3 7" id="KW-1133">Transmembrane helix</keyword>
<evidence type="ECO:0000313" key="10">
    <source>
        <dbReference type="Proteomes" id="UP000070501"/>
    </source>
</evidence>
<evidence type="ECO:0000256" key="5">
    <source>
        <dbReference type="ARBA" id="ARBA00038359"/>
    </source>
</evidence>
<feature type="transmembrane region" description="Helical" evidence="7">
    <location>
        <begin position="86"/>
        <end position="110"/>
    </location>
</feature>
<name>A0A136II70_9PEZI</name>
<accession>A0A136II70</accession>
<dbReference type="PANTHER" id="PTHR33048">
    <property type="entry name" value="PTH11-LIKE INTEGRAL MEMBRANE PROTEIN (AFU_ORTHOLOGUE AFUA_5G11245)"/>
    <property type="match status" value="1"/>
</dbReference>
<evidence type="ECO:0000256" key="1">
    <source>
        <dbReference type="ARBA" id="ARBA00004141"/>
    </source>
</evidence>
<dbReference type="Pfam" id="PF20684">
    <property type="entry name" value="Fung_rhodopsin"/>
    <property type="match status" value="1"/>
</dbReference>
<sequence length="400" mass="43751">MAEVESRSLELRSVAIAFWALAFVASVLRVYARAIIMKAFSVDDWLMMLAMLAFTINTITCVLGTIQGSGMHMADLTVPRIQAALMWWFACYPSFTVTMVASKFSVGFYLLRITTSKLHRWIIYVALGLTVIASSTFFFVTLLQCKPISFAWNKVTETGTCIDMDIIIDIVYGYSCLAIVTDFTFTLLPAWLVFHLQMDLKTKLALTVVIGMACIASAAVLVRFPHINDFRDPDFLWASTTIAVWSQVEAGLAIAAGSFATLRPLFRMLLVKFGLTTNTVPTYGRGGVQYNNNYNIGASGYNKSRAGGATHNAFSMATFNRMDDVTDDDDSQRDVGGHAGESTADLHKGAKEDKSAGDYTVQVVSAAKGFDAAAHAHTKAPGGHKGLQIHYTKEYGSDAH</sequence>
<keyword evidence="10" id="KW-1185">Reference proteome</keyword>
<dbReference type="InterPro" id="IPR052337">
    <property type="entry name" value="SAT4-like"/>
</dbReference>
<dbReference type="Proteomes" id="UP000070501">
    <property type="component" value="Unassembled WGS sequence"/>
</dbReference>
<dbReference type="PANTHER" id="PTHR33048:SF96">
    <property type="entry name" value="INTEGRAL MEMBRANE PROTEIN"/>
    <property type="match status" value="1"/>
</dbReference>
<feature type="transmembrane region" description="Helical" evidence="7">
    <location>
        <begin position="204"/>
        <end position="222"/>
    </location>
</feature>
<keyword evidence="4 7" id="KW-0472">Membrane</keyword>
<feature type="region of interest" description="Disordered" evidence="6">
    <location>
        <begin position="325"/>
        <end position="351"/>
    </location>
</feature>
<feature type="transmembrane region" description="Helical" evidence="7">
    <location>
        <begin position="242"/>
        <end position="262"/>
    </location>
</feature>
<evidence type="ECO:0000256" key="6">
    <source>
        <dbReference type="SAM" id="MobiDB-lite"/>
    </source>
</evidence>
<feature type="region of interest" description="Disordered" evidence="6">
    <location>
        <begin position="377"/>
        <end position="400"/>
    </location>
</feature>
<feature type="transmembrane region" description="Helical" evidence="7">
    <location>
        <begin position="122"/>
        <end position="143"/>
    </location>
</feature>
<feature type="domain" description="Rhodopsin" evidence="8">
    <location>
        <begin position="28"/>
        <end position="267"/>
    </location>
</feature>
<reference evidence="10" key="1">
    <citation type="submission" date="2016-02" db="EMBL/GenBank/DDBJ databases">
        <title>Draft genome sequence of Microdochium bolleyi, a fungal endophyte of beachgrass.</title>
        <authorList>
            <consortium name="DOE Joint Genome Institute"/>
            <person name="David A.S."/>
            <person name="May G."/>
            <person name="Haridas S."/>
            <person name="Lim J."/>
            <person name="Wang M."/>
            <person name="Labutti K."/>
            <person name="Lipzen A."/>
            <person name="Barry K."/>
            <person name="Grigoriev I.V."/>
        </authorList>
    </citation>
    <scope>NUCLEOTIDE SEQUENCE [LARGE SCALE GENOMIC DNA]</scope>
    <source>
        <strain evidence="10">J235TASD1</strain>
    </source>
</reference>
<keyword evidence="2 7" id="KW-0812">Transmembrane</keyword>
<evidence type="ECO:0000259" key="8">
    <source>
        <dbReference type="Pfam" id="PF20684"/>
    </source>
</evidence>
<gene>
    <name evidence="9" type="ORF">Micbo1qcDRAFT_213140</name>
</gene>
<feature type="transmembrane region" description="Helical" evidence="7">
    <location>
        <begin position="12"/>
        <end position="32"/>
    </location>
</feature>
<evidence type="ECO:0000256" key="2">
    <source>
        <dbReference type="ARBA" id="ARBA00022692"/>
    </source>
</evidence>